<dbReference type="EMBL" id="VJND01000004">
    <property type="protein sequence ID" value="TSE26133.1"/>
    <property type="molecule type" value="Genomic_DNA"/>
</dbReference>
<keyword evidence="2 3" id="KW-0808">Transferase</keyword>
<evidence type="ECO:0000313" key="3">
    <source>
        <dbReference type="EMBL" id="TSE26133.1"/>
    </source>
</evidence>
<dbReference type="AlphaFoldDB" id="A0A554WRD8"/>
<dbReference type="InterPro" id="IPR029063">
    <property type="entry name" value="SAM-dependent_MTases_sf"/>
</dbReference>
<evidence type="ECO:0000256" key="1">
    <source>
        <dbReference type="ARBA" id="ARBA00022603"/>
    </source>
</evidence>
<dbReference type="PANTHER" id="PTHR13090:SF1">
    <property type="entry name" value="ARGININE-HYDROXYLASE NDUFAF5, MITOCHONDRIAL"/>
    <property type="match status" value="1"/>
</dbReference>
<evidence type="ECO:0000256" key="2">
    <source>
        <dbReference type="ARBA" id="ARBA00022679"/>
    </source>
</evidence>
<gene>
    <name evidence="3" type="ORF">Tsedi_00946</name>
</gene>
<proteinExistence type="predicted"/>
<dbReference type="OrthoDB" id="9760689at2"/>
<keyword evidence="4" id="KW-1185">Reference proteome</keyword>
<reference evidence="3 4" key="1">
    <citation type="submission" date="2019-07" db="EMBL/GenBank/DDBJ databases">
        <title>Tepidimonas sediminis YIM 72259 draft genome.</title>
        <authorList>
            <person name="Da Costa M.S."/>
            <person name="Froufe H.J.C."/>
            <person name="Egas C."/>
            <person name="Albuquerque L."/>
        </authorList>
    </citation>
    <scope>NUCLEOTIDE SEQUENCE [LARGE SCALE GENOMIC DNA]</scope>
    <source>
        <strain evidence="3 4">YIM 72259</strain>
    </source>
</reference>
<dbReference type="Proteomes" id="UP000320225">
    <property type="component" value="Unassembled WGS sequence"/>
</dbReference>
<dbReference type="GO" id="GO:0032259">
    <property type="term" value="P:methylation"/>
    <property type="evidence" value="ECO:0007669"/>
    <property type="project" value="UniProtKB-KW"/>
</dbReference>
<dbReference type="PANTHER" id="PTHR13090">
    <property type="entry name" value="ARGININE-HYDROXYLASE NDUFAF5, MITOCHONDRIAL"/>
    <property type="match status" value="1"/>
</dbReference>
<dbReference type="SUPFAM" id="SSF53335">
    <property type="entry name" value="S-adenosyl-L-methionine-dependent methyltransferases"/>
    <property type="match status" value="1"/>
</dbReference>
<dbReference type="GO" id="GO:0008168">
    <property type="term" value="F:methyltransferase activity"/>
    <property type="evidence" value="ECO:0007669"/>
    <property type="project" value="UniProtKB-KW"/>
</dbReference>
<dbReference type="InterPro" id="IPR050602">
    <property type="entry name" value="Malonyl-ACP_OMT"/>
</dbReference>
<keyword evidence="1 3" id="KW-0489">Methyltransferase</keyword>
<dbReference type="RefSeq" id="WP_143894143.1">
    <property type="nucleotide sequence ID" value="NZ_VJND01000004.1"/>
</dbReference>
<protein>
    <submittedName>
        <fullName evidence="3">BioC: malonyl-acyl carrier protein O-methyltransferase BioC</fullName>
    </submittedName>
</protein>
<name>A0A554WRD8_9BURK</name>
<comment type="caution">
    <text evidence="3">The sequence shown here is derived from an EMBL/GenBank/DDBJ whole genome shotgun (WGS) entry which is preliminary data.</text>
</comment>
<organism evidence="3 4">
    <name type="scientific">Tepidimonas sediminis</name>
    <dbReference type="NCBI Taxonomy" id="2588941"/>
    <lineage>
        <taxon>Bacteria</taxon>
        <taxon>Pseudomonadati</taxon>
        <taxon>Pseudomonadota</taxon>
        <taxon>Betaproteobacteria</taxon>
        <taxon>Burkholderiales</taxon>
        <taxon>Tepidimonas</taxon>
    </lineage>
</organism>
<accession>A0A554WRD8</accession>
<sequence length="306" mass="34303">MDTPAAATPPGLDPVAAARWLRRVPPVSPWLHEWVGERMAARLDWIRRTPRAWLSWAPRLGGEQAHRLVAQRYGAARVWLGGPGAAASMPPASAARRRWWPWGRAAEPAPVTVPQLAADGVVAEPVELVWANMVLHAAPQPRALLRHWLDWLAVDGFLMLSCLGPDTARELRALHAAHGWPPPAADYVDMHDWGDLLVELGYAEPVMDMERLTLTYADARRLLEDLRAWGRNWHPGRHPALRGRRWHVTWLAAVERELPRDAQGRLCLTVEVVYGHAFKPAPRAPSGEVTVPLQRLREQLRQRAAG</sequence>
<dbReference type="Gene3D" id="3.40.50.150">
    <property type="entry name" value="Vaccinia Virus protein VP39"/>
    <property type="match status" value="1"/>
</dbReference>
<evidence type="ECO:0000313" key="4">
    <source>
        <dbReference type="Proteomes" id="UP000320225"/>
    </source>
</evidence>